<dbReference type="Proteomes" id="UP000661280">
    <property type="component" value="Chromosome 1"/>
</dbReference>
<protein>
    <submittedName>
        <fullName evidence="1">Uncharacterized protein</fullName>
    </submittedName>
</protein>
<reference evidence="1" key="1">
    <citation type="submission" date="2021-01" db="EMBL/GenBank/DDBJ databases">
        <authorList>
            <consortium name="Aspergillus luchuensis mut. kawachii IFO 4304 genome sequencing consortium"/>
            <person name="Kazuki M."/>
            <person name="Futagami T."/>
        </authorList>
    </citation>
    <scope>NUCLEOTIDE SEQUENCE</scope>
    <source>
        <strain evidence="1">IFO 4308</strain>
    </source>
</reference>
<dbReference type="RefSeq" id="XP_041537664.1">
    <property type="nucleotide sequence ID" value="XM_041692812.1"/>
</dbReference>
<organism evidence="1 2">
    <name type="scientific">Aspergillus kawachii</name>
    <name type="common">White koji mold</name>
    <name type="synonym">Aspergillus awamori var. kawachi</name>
    <dbReference type="NCBI Taxonomy" id="1069201"/>
    <lineage>
        <taxon>Eukaryota</taxon>
        <taxon>Fungi</taxon>
        <taxon>Dikarya</taxon>
        <taxon>Ascomycota</taxon>
        <taxon>Pezizomycotina</taxon>
        <taxon>Eurotiomycetes</taxon>
        <taxon>Eurotiomycetidae</taxon>
        <taxon>Eurotiales</taxon>
        <taxon>Aspergillaceae</taxon>
        <taxon>Aspergillus</taxon>
        <taxon>Aspergillus subgen. Circumdati</taxon>
    </lineage>
</organism>
<dbReference type="KEGG" id="aluc:AKAW2_10944S"/>
<sequence length="307" mass="34131">MLFRVGFLPYKDCMMCLKSKYTVVALLAAPAAAVTQISNDEMNNFLNQGAVELATRYAPLWFFGQAVDQPPCYPTWAFSGSPNSSDIYDAAHKTPAAPQCEYPDVGCGCRKPGVATGSPGPAFPIYYTFKQCNETDVRVVYNLFYEKDGAEVLDLIDTGHDYDWERVVIIHSRNANNTWQPSRALLSAHSGYHNLAWGSIHSTLTTEQINAGDARTPDGVKNNDHPKVYVSWSKHAHFDTVLTTWVDPLSQSLDNAFRSDDWWHFVDQKYYIRSDNSTAAGIAFNSTDWGSATSNPPYVQESVCSAP</sequence>
<name>A0A7R7W003_ASPKA</name>
<keyword evidence="2" id="KW-1185">Reference proteome</keyword>
<dbReference type="OrthoDB" id="10255963at2759"/>
<proteinExistence type="predicted"/>
<accession>A0A7R7W003</accession>
<dbReference type="InterPro" id="IPR008701">
    <property type="entry name" value="NPP1"/>
</dbReference>
<gene>
    <name evidence="1" type="ORF">AKAW2_10944S</name>
</gene>
<evidence type="ECO:0000313" key="2">
    <source>
        <dbReference type="Proteomes" id="UP000661280"/>
    </source>
</evidence>
<evidence type="ECO:0000313" key="1">
    <source>
        <dbReference type="EMBL" id="BCR93898.1"/>
    </source>
</evidence>
<dbReference type="GeneID" id="64955223"/>
<dbReference type="AlphaFoldDB" id="A0A7R7W003"/>
<reference evidence="1" key="2">
    <citation type="submission" date="2021-02" db="EMBL/GenBank/DDBJ databases">
        <title>Aspergillus luchuensis mut. kawachii IFO 4304 genome sequence.</title>
        <authorList>
            <person name="Mori K."/>
            <person name="Kadooka C."/>
            <person name="Goto M."/>
            <person name="Futagami T."/>
        </authorList>
    </citation>
    <scope>NUCLEOTIDE SEQUENCE</scope>
    <source>
        <strain evidence="1">IFO 4308</strain>
    </source>
</reference>
<dbReference type="EMBL" id="AP024425">
    <property type="protein sequence ID" value="BCR93898.1"/>
    <property type="molecule type" value="Genomic_DNA"/>
</dbReference>
<dbReference type="Pfam" id="PF05630">
    <property type="entry name" value="NPP1"/>
    <property type="match status" value="1"/>
</dbReference>